<proteinExistence type="predicted"/>
<protein>
    <recommendedName>
        <fullName evidence="3">FecR protein domain-containing protein</fullName>
    </recommendedName>
</protein>
<dbReference type="RefSeq" id="WP_168553690.1">
    <property type="nucleotide sequence ID" value="NZ_JAAWWL010000003.1"/>
</dbReference>
<evidence type="ECO:0000313" key="2">
    <source>
        <dbReference type="Proteomes" id="UP000718451"/>
    </source>
</evidence>
<comment type="caution">
    <text evidence="1">The sequence shown here is derived from an EMBL/GenBank/DDBJ whole genome shotgun (WGS) entry which is preliminary data.</text>
</comment>
<evidence type="ECO:0000313" key="1">
    <source>
        <dbReference type="EMBL" id="NKI33475.1"/>
    </source>
</evidence>
<dbReference type="EMBL" id="JAAWWL010000003">
    <property type="protein sequence ID" value="NKI33475.1"/>
    <property type="molecule type" value="Genomic_DNA"/>
</dbReference>
<evidence type="ECO:0008006" key="3">
    <source>
        <dbReference type="Google" id="ProtNLM"/>
    </source>
</evidence>
<name>A0ABX1GX17_9FLAO</name>
<organism evidence="1 2">
    <name type="scientific">Croceivirga thetidis</name>
    <dbReference type="NCBI Taxonomy" id="2721623"/>
    <lineage>
        <taxon>Bacteria</taxon>
        <taxon>Pseudomonadati</taxon>
        <taxon>Bacteroidota</taxon>
        <taxon>Flavobacteriia</taxon>
        <taxon>Flavobacteriales</taxon>
        <taxon>Flavobacteriaceae</taxon>
        <taxon>Croceivirga</taxon>
    </lineage>
</organism>
<sequence length="214" mass="24897">MKNSIIILLILFVHQNKLLGQNELTGKIEFYKSFESEWAELESSSDRQIVLLNSRRHRIKITQGESTIQTQTDSTGIFSFKANSIDSVTISVNEKSKVINGVFKLHPLSAEDTILLKISDKKLSLYKDSIQSPKFYTKYSEKQAKLDYKNGNARILGSGTFMTREIARRRKKLANQYNFKYQYIFGCMSLHSERRIAFRYNEVMKKLIGIKYVW</sequence>
<keyword evidence="2" id="KW-1185">Reference proteome</keyword>
<gene>
    <name evidence="1" type="ORF">HCU67_16110</name>
</gene>
<reference evidence="1 2" key="1">
    <citation type="submission" date="2020-04" db="EMBL/GenBank/DDBJ databases">
        <authorList>
            <person name="Yoon J."/>
        </authorList>
    </citation>
    <scope>NUCLEOTIDE SEQUENCE [LARGE SCALE GENOMIC DNA]</scope>
    <source>
        <strain evidence="1 2">DJ-13</strain>
    </source>
</reference>
<accession>A0ABX1GX17</accession>
<dbReference type="Proteomes" id="UP000718451">
    <property type="component" value="Unassembled WGS sequence"/>
</dbReference>